<accession>A0A6J1A942</accession>
<name>A0A6J1A942_9ROSI</name>
<dbReference type="AlphaFoldDB" id="A0A6J1A942"/>
<dbReference type="PROSITE" id="PS50157">
    <property type="entry name" value="ZINC_FINGER_C2H2_2"/>
    <property type="match status" value="1"/>
</dbReference>
<dbReference type="Gene3D" id="3.30.160.60">
    <property type="entry name" value="Classic Zinc Finger"/>
    <property type="match status" value="1"/>
</dbReference>
<evidence type="ECO:0000313" key="4">
    <source>
        <dbReference type="RefSeq" id="XP_021283662.1"/>
    </source>
</evidence>
<gene>
    <name evidence="4" type="primary">LOC110416134</name>
</gene>
<evidence type="ECO:0000256" key="1">
    <source>
        <dbReference type="PROSITE-ProRule" id="PRU00042"/>
    </source>
</evidence>
<dbReference type="GO" id="GO:0008270">
    <property type="term" value="F:zinc ion binding"/>
    <property type="evidence" value="ECO:0007669"/>
    <property type="project" value="UniProtKB-KW"/>
</dbReference>
<keyword evidence="1" id="KW-0862">Zinc</keyword>
<keyword evidence="1" id="KW-0863">Zinc-finger</keyword>
<dbReference type="InterPro" id="IPR013087">
    <property type="entry name" value="Znf_C2H2_type"/>
</dbReference>
<dbReference type="InterPro" id="IPR053266">
    <property type="entry name" value="Zinc_finger_protein_7"/>
</dbReference>
<dbReference type="OrthoDB" id="1933825at2759"/>
<dbReference type="GeneID" id="110416134"/>
<feature type="domain" description="C2H2-type" evidence="2">
    <location>
        <begin position="66"/>
        <end position="93"/>
    </location>
</feature>
<sequence length="190" mass="21675">MKMTFKIEGVAEMSANNQIKERHDEGCFKGNHEGNSKEWLSLSLGRHEDIVASGRGFQSKYTSNKFFCNFCRRKFSSTQALGGHQNAHKREREVVRRYQSERLMATTGLPINKPMARSRGVQPHSPVRELSTGWRPVAARFNDSNEEIVGAWAGFMHRETTLKWPGSYQVDPQPSKSPPELLKVDLDLRL</sequence>
<keyword evidence="3" id="KW-1185">Reference proteome</keyword>
<dbReference type="PANTHER" id="PTHR47593">
    <property type="entry name" value="ZINC FINGER PROTEIN 4-LIKE"/>
    <property type="match status" value="1"/>
</dbReference>
<dbReference type="InterPro" id="IPR036236">
    <property type="entry name" value="Znf_C2H2_sf"/>
</dbReference>
<evidence type="ECO:0000259" key="2">
    <source>
        <dbReference type="PROSITE" id="PS50157"/>
    </source>
</evidence>
<evidence type="ECO:0000313" key="3">
    <source>
        <dbReference type="Proteomes" id="UP000504621"/>
    </source>
</evidence>
<organism evidence="3 4">
    <name type="scientific">Herrania umbratica</name>
    <dbReference type="NCBI Taxonomy" id="108875"/>
    <lineage>
        <taxon>Eukaryota</taxon>
        <taxon>Viridiplantae</taxon>
        <taxon>Streptophyta</taxon>
        <taxon>Embryophyta</taxon>
        <taxon>Tracheophyta</taxon>
        <taxon>Spermatophyta</taxon>
        <taxon>Magnoliopsida</taxon>
        <taxon>eudicotyledons</taxon>
        <taxon>Gunneridae</taxon>
        <taxon>Pentapetalae</taxon>
        <taxon>rosids</taxon>
        <taxon>malvids</taxon>
        <taxon>Malvales</taxon>
        <taxon>Malvaceae</taxon>
        <taxon>Byttnerioideae</taxon>
        <taxon>Herrania</taxon>
    </lineage>
</organism>
<protein>
    <submittedName>
        <fullName evidence="4">Zinc finger protein 7-like</fullName>
    </submittedName>
</protein>
<reference evidence="4" key="1">
    <citation type="submission" date="2025-08" db="UniProtKB">
        <authorList>
            <consortium name="RefSeq"/>
        </authorList>
    </citation>
    <scope>IDENTIFICATION</scope>
    <source>
        <tissue evidence="4">Leaf</tissue>
    </source>
</reference>
<dbReference type="SUPFAM" id="SSF57667">
    <property type="entry name" value="beta-beta-alpha zinc fingers"/>
    <property type="match status" value="1"/>
</dbReference>
<dbReference type="Proteomes" id="UP000504621">
    <property type="component" value="Unplaced"/>
</dbReference>
<keyword evidence="1" id="KW-0479">Metal-binding</keyword>
<proteinExistence type="predicted"/>
<dbReference type="PANTHER" id="PTHR47593:SF4">
    <property type="entry name" value="ZINC FINGER PROTEIN 7-LIKE"/>
    <property type="match status" value="1"/>
</dbReference>
<dbReference type="PROSITE" id="PS00028">
    <property type="entry name" value="ZINC_FINGER_C2H2_1"/>
    <property type="match status" value="1"/>
</dbReference>
<dbReference type="RefSeq" id="XP_021283662.1">
    <property type="nucleotide sequence ID" value="XM_021427987.1"/>
</dbReference>